<dbReference type="PANTHER" id="PTHR33570:SF2">
    <property type="entry name" value="CARBOXYMUCONOLACTONE DECARBOXYLASE-LIKE DOMAIN-CONTAINING PROTEIN"/>
    <property type="match status" value="1"/>
</dbReference>
<dbReference type="Gene3D" id="1.20.1290.10">
    <property type="entry name" value="AhpD-like"/>
    <property type="match status" value="2"/>
</dbReference>
<dbReference type="InterPro" id="IPR029032">
    <property type="entry name" value="AhpD-like"/>
</dbReference>
<name>A0A8H5UI95_9HYPO</name>
<gene>
    <name evidence="2" type="ORF">FGLOB1_14779</name>
</gene>
<dbReference type="EMBL" id="JAAQPF010001435">
    <property type="protein sequence ID" value="KAF5686662.1"/>
    <property type="molecule type" value="Genomic_DNA"/>
</dbReference>
<organism evidence="2 3">
    <name type="scientific">Fusarium globosum</name>
    <dbReference type="NCBI Taxonomy" id="78864"/>
    <lineage>
        <taxon>Eukaryota</taxon>
        <taxon>Fungi</taxon>
        <taxon>Dikarya</taxon>
        <taxon>Ascomycota</taxon>
        <taxon>Pezizomycotina</taxon>
        <taxon>Sordariomycetes</taxon>
        <taxon>Hypocreomycetidae</taxon>
        <taxon>Hypocreales</taxon>
        <taxon>Nectriaceae</taxon>
        <taxon>Fusarium</taxon>
        <taxon>Fusarium fujikuroi species complex</taxon>
    </lineage>
</organism>
<dbReference type="Proteomes" id="UP000532311">
    <property type="component" value="Unassembled WGS sequence"/>
</dbReference>
<feature type="domain" description="Carboxymuconolactone decarboxylase-like" evidence="1">
    <location>
        <begin position="94"/>
        <end position="147"/>
    </location>
</feature>
<reference evidence="2 3" key="1">
    <citation type="submission" date="2020-05" db="EMBL/GenBank/DDBJ databases">
        <title>Identification and distribution of gene clusters putatively required for synthesis of sphingolipid metabolism inhibitors in phylogenetically diverse species of the filamentous fungus Fusarium.</title>
        <authorList>
            <person name="Kim H.-S."/>
            <person name="Busman M."/>
            <person name="Brown D.W."/>
            <person name="Divon H."/>
            <person name="Uhlig S."/>
            <person name="Proctor R.H."/>
        </authorList>
    </citation>
    <scope>NUCLEOTIDE SEQUENCE [LARGE SCALE GENOMIC DNA]</scope>
    <source>
        <strain evidence="2 3">NRRL 26131</strain>
    </source>
</reference>
<evidence type="ECO:0000313" key="3">
    <source>
        <dbReference type="Proteomes" id="UP000532311"/>
    </source>
</evidence>
<evidence type="ECO:0000259" key="1">
    <source>
        <dbReference type="Pfam" id="PF02627"/>
    </source>
</evidence>
<sequence length="180" mass="19664">MPDLHRLHDELFKTGLRNRREVVGNAYVDAALSNGSSEFAYPGQQLVTEWCWGNVWSRPGLDRKQRSLLSKILARGTLSKPSTVANLNLIPLDIGMLIAIKSWPELGVHVRGALNNGLTEVEVREAILHATIYCGVPAGLEAMKVAERTINDMIAKGEHKRELAETSPLVGKSASISDGV</sequence>
<dbReference type="PANTHER" id="PTHR33570">
    <property type="entry name" value="4-CARBOXYMUCONOLACTONE DECARBOXYLASE FAMILY PROTEIN"/>
    <property type="match status" value="1"/>
</dbReference>
<dbReference type="GO" id="GO:0051920">
    <property type="term" value="F:peroxiredoxin activity"/>
    <property type="evidence" value="ECO:0007669"/>
    <property type="project" value="InterPro"/>
</dbReference>
<dbReference type="Pfam" id="PF02627">
    <property type="entry name" value="CMD"/>
    <property type="match status" value="1"/>
</dbReference>
<accession>A0A8H5UI95</accession>
<dbReference type="InterPro" id="IPR052512">
    <property type="entry name" value="4CMD/NDH-1_regulator"/>
</dbReference>
<protein>
    <submittedName>
        <fullName evidence="2">4-carboxymuconolactone decarboxylase</fullName>
    </submittedName>
</protein>
<dbReference type="SUPFAM" id="SSF69118">
    <property type="entry name" value="AhpD-like"/>
    <property type="match status" value="2"/>
</dbReference>
<keyword evidence="3" id="KW-1185">Reference proteome</keyword>
<comment type="caution">
    <text evidence="2">The sequence shown here is derived from an EMBL/GenBank/DDBJ whole genome shotgun (WGS) entry which is preliminary data.</text>
</comment>
<evidence type="ECO:0000313" key="2">
    <source>
        <dbReference type="EMBL" id="KAF5686662.1"/>
    </source>
</evidence>
<proteinExistence type="predicted"/>
<dbReference type="InterPro" id="IPR003779">
    <property type="entry name" value="CMD-like"/>
</dbReference>
<dbReference type="AlphaFoldDB" id="A0A8H5UI95"/>